<name>A0A444MSG0_9SPHI</name>
<gene>
    <name evidence="3" type="ORF">EPL05_04195</name>
</gene>
<organism evidence="3 4">
    <name type="scientific">Mucilaginibacter gilvus</name>
    <dbReference type="NCBI Taxonomy" id="2305909"/>
    <lineage>
        <taxon>Bacteria</taxon>
        <taxon>Pseudomonadati</taxon>
        <taxon>Bacteroidota</taxon>
        <taxon>Sphingobacteriia</taxon>
        <taxon>Sphingobacteriales</taxon>
        <taxon>Sphingobacteriaceae</taxon>
        <taxon>Mucilaginibacter</taxon>
    </lineage>
</organism>
<feature type="transmembrane region" description="Helical" evidence="1">
    <location>
        <begin position="6"/>
        <end position="24"/>
    </location>
</feature>
<evidence type="ECO:0000313" key="4">
    <source>
        <dbReference type="Proteomes" id="UP000286701"/>
    </source>
</evidence>
<dbReference type="AlphaFoldDB" id="A0A444MSG0"/>
<keyword evidence="1" id="KW-0472">Membrane</keyword>
<accession>A0A444MSG0</accession>
<feature type="transmembrane region" description="Helical" evidence="1">
    <location>
        <begin position="56"/>
        <end position="81"/>
    </location>
</feature>
<keyword evidence="1" id="KW-0812">Transmembrane</keyword>
<reference evidence="3 4" key="1">
    <citation type="submission" date="2019-01" db="EMBL/GenBank/DDBJ databases">
        <title>Mucilaginibacter antarcticum sp. nov., isolated from antarctic soil.</title>
        <authorList>
            <person name="Yan Y.-Q."/>
            <person name="Du Z.-J."/>
        </authorList>
    </citation>
    <scope>NUCLEOTIDE SEQUENCE [LARGE SCALE GENOMIC DNA]</scope>
    <source>
        <strain evidence="3 4">F01003</strain>
    </source>
</reference>
<comment type="caution">
    <text evidence="3">The sequence shown here is derived from an EMBL/GenBank/DDBJ whole genome shotgun (WGS) entry which is preliminary data.</text>
</comment>
<proteinExistence type="predicted"/>
<dbReference type="InterPro" id="IPR024163">
    <property type="entry name" value="Aerotolerance_reg_N"/>
</dbReference>
<sequence length="492" mass="54880">MLFAFPTWFFALAAIGIPVLIHLWNIRPGKTLKVGSISLITEASKTTSRSLKLLDILLLILRCLLLALLAFFLAGPLWAYFSAEKKAKGWVLIPKENLKESYQKCKPKVDSLLKAGYEFHYFNKDFAKQDLQKRLADTSMKDTTTEANYWSLVKQLDEKARDVPPVYLFTPNGVNHFRGAKPQIKSYITWKTYTPTDSTSRWIAGASFTNTGAIKVILGSSNPSGSCFSTQTIQADGNKDIAVNVQNGQPIVSLKNTTQPAVAVDTATFSITIYTDKYGVDAGYLKAALQAAAGFIGKKAAVKQYASPTQIPAGQAWLFWLSEQSVDSRLQNASANIFKYERGKIIDAHTRMSPGNIALIKYIDAPTSGDALWQNGFGKAILKLEQQGNANVYHYYSHFNPAWNDLVWSDAFPKEILKLLSGQPYKVPLEYDKCVLTQQQLLPYNMVNSYTPSSVVAVNPKDISAYFWLFLFVVFAVERWLSHKITSTPTND</sequence>
<evidence type="ECO:0000256" key="1">
    <source>
        <dbReference type="SAM" id="Phobius"/>
    </source>
</evidence>
<feature type="domain" description="Aerotolerance regulator N-terminal" evidence="2">
    <location>
        <begin position="1"/>
        <end position="76"/>
    </location>
</feature>
<dbReference type="EMBL" id="SBIW01000002">
    <property type="protein sequence ID" value="RWY55584.1"/>
    <property type="molecule type" value="Genomic_DNA"/>
</dbReference>
<dbReference type="RefSeq" id="WP_128532408.1">
    <property type="nucleotide sequence ID" value="NZ_SBIW01000002.1"/>
</dbReference>
<dbReference type="Proteomes" id="UP000286701">
    <property type="component" value="Unassembled WGS sequence"/>
</dbReference>
<evidence type="ECO:0000259" key="2">
    <source>
        <dbReference type="Pfam" id="PF07584"/>
    </source>
</evidence>
<keyword evidence="4" id="KW-1185">Reference proteome</keyword>
<evidence type="ECO:0000313" key="3">
    <source>
        <dbReference type="EMBL" id="RWY55584.1"/>
    </source>
</evidence>
<protein>
    <recommendedName>
        <fullName evidence="2">Aerotolerance regulator N-terminal domain-containing protein</fullName>
    </recommendedName>
</protein>
<dbReference type="InterPro" id="IPR011933">
    <property type="entry name" value="Double_TM_dom"/>
</dbReference>
<dbReference type="OrthoDB" id="890881at2"/>
<keyword evidence="1" id="KW-1133">Transmembrane helix</keyword>
<dbReference type="Pfam" id="PF07584">
    <property type="entry name" value="BatA"/>
    <property type="match status" value="1"/>
</dbReference>
<dbReference type="NCBIfam" id="TIGR02226">
    <property type="entry name" value="two_anch"/>
    <property type="match status" value="1"/>
</dbReference>